<reference evidence="6" key="1">
    <citation type="journal article" date="2021" name="PeerJ">
        <title>Extensive microbial diversity within the chicken gut microbiome revealed by metagenomics and culture.</title>
        <authorList>
            <person name="Gilroy R."/>
            <person name="Ravi A."/>
            <person name="Getino M."/>
            <person name="Pursley I."/>
            <person name="Horton D.L."/>
            <person name="Alikhan N.F."/>
            <person name="Baker D."/>
            <person name="Gharbi K."/>
            <person name="Hall N."/>
            <person name="Watson M."/>
            <person name="Adriaenssens E.M."/>
            <person name="Foster-Nyarko E."/>
            <person name="Jarju S."/>
            <person name="Secka A."/>
            <person name="Antonio M."/>
            <person name="Oren A."/>
            <person name="Chaudhuri R.R."/>
            <person name="La Ragione R."/>
            <person name="Hildebrand F."/>
            <person name="Pallen M.J."/>
        </authorList>
    </citation>
    <scope>NUCLEOTIDE SEQUENCE</scope>
    <source>
        <strain evidence="6">CHK188-4685</strain>
    </source>
</reference>
<name>A0A9D2L9N2_9FIRM</name>
<dbReference type="SUPFAM" id="SSF53850">
    <property type="entry name" value="Periplasmic binding protein-like II"/>
    <property type="match status" value="1"/>
</dbReference>
<dbReference type="InterPro" id="IPR050950">
    <property type="entry name" value="HTH-type_LysR_regulators"/>
</dbReference>
<dbReference type="GO" id="GO:0003677">
    <property type="term" value="F:DNA binding"/>
    <property type="evidence" value="ECO:0007669"/>
    <property type="project" value="UniProtKB-KW"/>
</dbReference>
<protein>
    <submittedName>
        <fullName evidence="6">LysR family transcriptional regulator</fullName>
    </submittedName>
</protein>
<keyword evidence="4" id="KW-0804">Transcription</keyword>
<dbReference type="GO" id="GO:0005829">
    <property type="term" value="C:cytosol"/>
    <property type="evidence" value="ECO:0007669"/>
    <property type="project" value="TreeGrafter"/>
</dbReference>
<evidence type="ECO:0000313" key="6">
    <source>
        <dbReference type="EMBL" id="HJB08559.1"/>
    </source>
</evidence>
<evidence type="ECO:0000256" key="1">
    <source>
        <dbReference type="ARBA" id="ARBA00009437"/>
    </source>
</evidence>
<dbReference type="Gene3D" id="3.40.190.290">
    <property type="match status" value="1"/>
</dbReference>
<dbReference type="Proteomes" id="UP000886804">
    <property type="component" value="Unassembled WGS sequence"/>
</dbReference>
<dbReference type="AlphaFoldDB" id="A0A9D2L9N2"/>
<proteinExistence type="inferred from homology"/>
<evidence type="ECO:0000256" key="2">
    <source>
        <dbReference type="ARBA" id="ARBA00023015"/>
    </source>
</evidence>
<dbReference type="GO" id="GO:0003700">
    <property type="term" value="F:DNA-binding transcription factor activity"/>
    <property type="evidence" value="ECO:0007669"/>
    <property type="project" value="InterPro"/>
</dbReference>
<evidence type="ECO:0000256" key="4">
    <source>
        <dbReference type="ARBA" id="ARBA00023163"/>
    </source>
</evidence>
<dbReference type="InterPro" id="IPR005119">
    <property type="entry name" value="LysR_subst-bd"/>
</dbReference>
<dbReference type="EMBL" id="DWYS01000142">
    <property type="protein sequence ID" value="HJB08559.1"/>
    <property type="molecule type" value="Genomic_DNA"/>
</dbReference>
<evidence type="ECO:0000313" key="7">
    <source>
        <dbReference type="Proteomes" id="UP000886804"/>
    </source>
</evidence>
<dbReference type="SUPFAM" id="SSF46785">
    <property type="entry name" value="Winged helix' DNA-binding domain"/>
    <property type="match status" value="1"/>
</dbReference>
<dbReference type="Pfam" id="PF03466">
    <property type="entry name" value="LysR_substrate"/>
    <property type="match status" value="1"/>
</dbReference>
<comment type="caution">
    <text evidence="6">The sequence shown here is derived from an EMBL/GenBank/DDBJ whole genome shotgun (WGS) entry which is preliminary data.</text>
</comment>
<dbReference type="PANTHER" id="PTHR30419">
    <property type="entry name" value="HTH-TYPE TRANSCRIPTIONAL REGULATOR YBHD"/>
    <property type="match status" value="1"/>
</dbReference>
<evidence type="ECO:0000259" key="5">
    <source>
        <dbReference type="PROSITE" id="PS50931"/>
    </source>
</evidence>
<dbReference type="InterPro" id="IPR036390">
    <property type="entry name" value="WH_DNA-bd_sf"/>
</dbReference>
<organism evidence="6 7">
    <name type="scientific">Candidatus Enterocloster faecavium</name>
    <dbReference type="NCBI Taxonomy" id="2838560"/>
    <lineage>
        <taxon>Bacteria</taxon>
        <taxon>Bacillati</taxon>
        <taxon>Bacillota</taxon>
        <taxon>Clostridia</taxon>
        <taxon>Lachnospirales</taxon>
        <taxon>Lachnospiraceae</taxon>
        <taxon>Enterocloster</taxon>
    </lineage>
</organism>
<dbReference type="Gene3D" id="1.10.10.10">
    <property type="entry name" value="Winged helix-like DNA-binding domain superfamily/Winged helix DNA-binding domain"/>
    <property type="match status" value="1"/>
</dbReference>
<dbReference type="InterPro" id="IPR000847">
    <property type="entry name" value="LysR_HTH_N"/>
</dbReference>
<dbReference type="InterPro" id="IPR036388">
    <property type="entry name" value="WH-like_DNA-bd_sf"/>
</dbReference>
<feature type="domain" description="HTH lysR-type" evidence="5">
    <location>
        <begin position="1"/>
        <end position="57"/>
    </location>
</feature>
<accession>A0A9D2L9N2</accession>
<keyword evidence="2" id="KW-0805">Transcription regulation</keyword>
<dbReference type="PROSITE" id="PS50931">
    <property type="entry name" value="HTH_LYSR"/>
    <property type="match status" value="1"/>
</dbReference>
<dbReference type="CDD" id="cd05466">
    <property type="entry name" value="PBP2_LTTR_substrate"/>
    <property type="match status" value="1"/>
</dbReference>
<gene>
    <name evidence="6" type="ORF">H9716_11975</name>
</gene>
<dbReference type="PRINTS" id="PR00039">
    <property type="entry name" value="HTHLYSR"/>
</dbReference>
<dbReference type="Pfam" id="PF00126">
    <property type="entry name" value="HTH_1"/>
    <property type="match status" value="1"/>
</dbReference>
<reference evidence="6" key="2">
    <citation type="submission" date="2021-04" db="EMBL/GenBank/DDBJ databases">
        <authorList>
            <person name="Gilroy R."/>
        </authorList>
    </citation>
    <scope>NUCLEOTIDE SEQUENCE</scope>
    <source>
        <strain evidence="6">CHK188-4685</strain>
    </source>
</reference>
<sequence length="312" mass="35528">MQNEFLYIYTVYQEGSFSKAAEKLYLTQPALSIAIQKIESSIGMPLFDRSKRPLQLTAAGEAYIGAIKQMQYLEQDLNQEIQDIRNLNKGVLRLGASHYLNAFILPSVLSGFTKAYPGISLELAEYGSDQINTLLAERKIDMTFSCNEMFMEHYERYPAFQDHVLLAVPASDEINESHRPQQMTAADILARKHLSPDCPTVSLEDFGQLEYILLGPGNNLRDRVLQLFEERHIQPKVKLTLAQLATAHALAQQGLAAAFTCDRLVCQTADGLFYYKLDSPLMDRMFYVVLPDRRYTSHATKMFIQYFLVNFI</sequence>
<evidence type="ECO:0000256" key="3">
    <source>
        <dbReference type="ARBA" id="ARBA00023125"/>
    </source>
</evidence>
<comment type="similarity">
    <text evidence="1">Belongs to the LysR transcriptional regulatory family.</text>
</comment>
<dbReference type="PANTHER" id="PTHR30419:SF28">
    <property type="entry name" value="HTH-TYPE TRANSCRIPTIONAL REGULATOR BSDA"/>
    <property type="match status" value="1"/>
</dbReference>
<keyword evidence="3" id="KW-0238">DNA-binding</keyword>